<dbReference type="EMBL" id="JXTB01000009">
    <property type="protein sequence ID" value="PON78333.1"/>
    <property type="molecule type" value="Genomic_DNA"/>
</dbReference>
<proteinExistence type="predicted"/>
<keyword evidence="2" id="KW-1185">Reference proteome</keyword>
<protein>
    <submittedName>
        <fullName evidence="1">Uncharacterized protein</fullName>
    </submittedName>
</protein>
<gene>
    <name evidence="1" type="ORF">PanWU01x14_019710</name>
</gene>
<comment type="caution">
    <text evidence="1">The sequence shown here is derived from an EMBL/GenBank/DDBJ whole genome shotgun (WGS) entry which is preliminary data.</text>
</comment>
<reference evidence="2" key="1">
    <citation type="submission" date="2016-06" db="EMBL/GenBank/DDBJ databases">
        <title>Parallel loss of symbiosis genes in relatives of nitrogen-fixing non-legume Parasponia.</title>
        <authorList>
            <person name="Van Velzen R."/>
            <person name="Holmer R."/>
            <person name="Bu F."/>
            <person name="Rutten L."/>
            <person name="Van Zeijl A."/>
            <person name="Liu W."/>
            <person name="Santuari L."/>
            <person name="Cao Q."/>
            <person name="Sharma T."/>
            <person name="Shen D."/>
            <person name="Roswanjaya Y."/>
            <person name="Wardhani T."/>
            <person name="Kalhor M.S."/>
            <person name="Jansen J."/>
            <person name="Van den Hoogen J."/>
            <person name="Gungor B."/>
            <person name="Hartog M."/>
            <person name="Hontelez J."/>
            <person name="Verver J."/>
            <person name="Yang W.-C."/>
            <person name="Schijlen E."/>
            <person name="Repin R."/>
            <person name="Schilthuizen M."/>
            <person name="Schranz E."/>
            <person name="Heidstra R."/>
            <person name="Miyata K."/>
            <person name="Fedorova E."/>
            <person name="Kohlen W."/>
            <person name="Bisseling T."/>
            <person name="Smit S."/>
            <person name="Geurts R."/>
        </authorList>
    </citation>
    <scope>NUCLEOTIDE SEQUENCE [LARGE SCALE GENOMIC DNA]</scope>
    <source>
        <strain evidence="2">cv. WU1-14</strain>
    </source>
</reference>
<sequence length="115" mass="13252">MTNYLGYHKALTAMLKDIYKNWINELSEHFKLNSGEKNNIDFSRARHSISFNMTQEYVSPRIDRILSTDKLLGIKRGYRRGVALKLKEAASTSSIAASLPWDPPILDSDLREFFN</sequence>
<evidence type="ECO:0000313" key="1">
    <source>
        <dbReference type="EMBL" id="PON78333.1"/>
    </source>
</evidence>
<accession>A0A2P5DYI5</accession>
<dbReference type="Proteomes" id="UP000237105">
    <property type="component" value="Unassembled WGS sequence"/>
</dbReference>
<dbReference type="AlphaFoldDB" id="A0A2P5DYI5"/>
<evidence type="ECO:0000313" key="2">
    <source>
        <dbReference type="Proteomes" id="UP000237105"/>
    </source>
</evidence>
<name>A0A2P5DYI5_PARAD</name>
<organism evidence="1 2">
    <name type="scientific">Parasponia andersonii</name>
    <name type="common">Sponia andersonii</name>
    <dbReference type="NCBI Taxonomy" id="3476"/>
    <lineage>
        <taxon>Eukaryota</taxon>
        <taxon>Viridiplantae</taxon>
        <taxon>Streptophyta</taxon>
        <taxon>Embryophyta</taxon>
        <taxon>Tracheophyta</taxon>
        <taxon>Spermatophyta</taxon>
        <taxon>Magnoliopsida</taxon>
        <taxon>eudicotyledons</taxon>
        <taxon>Gunneridae</taxon>
        <taxon>Pentapetalae</taxon>
        <taxon>rosids</taxon>
        <taxon>fabids</taxon>
        <taxon>Rosales</taxon>
        <taxon>Cannabaceae</taxon>
        <taxon>Parasponia</taxon>
    </lineage>
</organism>